<dbReference type="Proteomes" id="UP000229678">
    <property type="component" value="Chromosome"/>
</dbReference>
<gene>
    <name evidence="1" type="ORF">BKM01_08455</name>
</gene>
<protein>
    <submittedName>
        <fullName evidence="1">Uncharacterized protein</fullName>
    </submittedName>
</protein>
<organism evidence="1 2">
    <name type="scientific">Methanohalophilus portucalensis</name>
    <dbReference type="NCBI Taxonomy" id="39664"/>
    <lineage>
        <taxon>Archaea</taxon>
        <taxon>Methanobacteriati</taxon>
        <taxon>Methanobacteriota</taxon>
        <taxon>Stenosarchaea group</taxon>
        <taxon>Methanomicrobia</taxon>
        <taxon>Methanosarcinales</taxon>
        <taxon>Methanosarcinaceae</taxon>
        <taxon>Methanohalophilus</taxon>
    </lineage>
</organism>
<name>A0A2D3C7V8_9EURY</name>
<proteinExistence type="predicted"/>
<evidence type="ECO:0000313" key="2">
    <source>
        <dbReference type="Proteomes" id="UP000229678"/>
    </source>
</evidence>
<reference evidence="2" key="1">
    <citation type="submission" date="2016-10" db="EMBL/GenBank/DDBJ databases">
        <authorList>
            <person name="L'haridon S."/>
            <person name="Corre E."/>
        </authorList>
    </citation>
    <scope>NUCLEOTIDE SEQUENCE [LARGE SCALE GENOMIC DNA]</scope>
    <source>
        <strain evidence="2">FDF-1T</strain>
    </source>
</reference>
<dbReference type="EMBL" id="CP017881">
    <property type="protein sequence ID" value="ATU08795.1"/>
    <property type="molecule type" value="Genomic_DNA"/>
</dbReference>
<sequence>MKEQERGVMDRENGSTANSGNLYGATYYRVFHTPSSLHHILRISVLRLYLWKIYQAIFTMPGFAAPPPEYSSDII</sequence>
<evidence type="ECO:0000313" key="1">
    <source>
        <dbReference type="EMBL" id="ATU08795.1"/>
    </source>
</evidence>
<dbReference type="KEGG" id="mpot:BKM01_08455"/>
<accession>A0A2D3C7V8</accession>
<dbReference type="AlphaFoldDB" id="A0A2D3C7V8"/>